<keyword evidence="1" id="KW-0472">Membrane</keyword>
<dbReference type="InterPro" id="IPR003795">
    <property type="entry name" value="DUF192"/>
</dbReference>
<dbReference type="AlphaFoldDB" id="A0A367Q4K5"/>
<dbReference type="InterPro" id="IPR038695">
    <property type="entry name" value="Saro_0823-like_sf"/>
</dbReference>
<keyword evidence="3" id="KW-1185">Reference proteome</keyword>
<keyword evidence="1" id="KW-0812">Transmembrane</keyword>
<name>A0A367Q4K5_9NOSO</name>
<dbReference type="PANTHER" id="PTHR37953">
    <property type="entry name" value="UPF0127 PROTEIN MJ1496"/>
    <property type="match status" value="1"/>
</dbReference>
<dbReference type="Pfam" id="PF02643">
    <property type="entry name" value="DUF192"/>
    <property type="match status" value="1"/>
</dbReference>
<evidence type="ECO:0000313" key="2">
    <source>
        <dbReference type="EMBL" id="RCJ19088.1"/>
    </source>
</evidence>
<gene>
    <name evidence="2" type="ORF">A6770_32425</name>
</gene>
<sequence length="176" mass="19468">MLLPISKKLDFAAIKFLRILGSIAGISVISGTLTLSFFASRPQHLPLTHSLTHNNRTFQLEVATTPEELNKGLKYRSHLASDRGMLFNLGKPYNNAGFWMYKVNFSLDIIFINQGIVTKVVNNAPPCHQQPCPIYTAPIATHVLELTSGAAKLTNIKISDKLTFSKQQVSSLSDKI</sequence>
<dbReference type="Proteomes" id="UP000252107">
    <property type="component" value="Unassembled WGS sequence"/>
</dbReference>
<dbReference type="Gene3D" id="2.60.120.1140">
    <property type="entry name" value="Protein of unknown function DUF192"/>
    <property type="match status" value="1"/>
</dbReference>
<proteinExistence type="predicted"/>
<reference evidence="2" key="1">
    <citation type="submission" date="2016-04" db="EMBL/GenBank/DDBJ databases">
        <authorList>
            <person name="Tabuchi Yagui T.R."/>
        </authorList>
    </citation>
    <scope>NUCLEOTIDE SEQUENCE [LARGE SCALE GENOMIC DNA]</scope>
    <source>
        <strain evidence="2">NIES-26</strain>
    </source>
</reference>
<accession>A0A367Q4K5</accession>
<organism evidence="2 3">
    <name type="scientific">Nostoc minutum NIES-26</name>
    <dbReference type="NCBI Taxonomy" id="1844469"/>
    <lineage>
        <taxon>Bacteria</taxon>
        <taxon>Bacillati</taxon>
        <taxon>Cyanobacteriota</taxon>
        <taxon>Cyanophyceae</taxon>
        <taxon>Nostocales</taxon>
        <taxon>Nostocaceae</taxon>
        <taxon>Nostoc</taxon>
    </lineage>
</organism>
<evidence type="ECO:0000313" key="3">
    <source>
        <dbReference type="Proteomes" id="UP000252107"/>
    </source>
</evidence>
<dbReference type="PANTHER" id="PTHR37953:SF1">
    <property type="entry name" value="UPF0127 PROTEIN MJ1496"/>
    <property type="match status" value="1"/>
</dbReference>
<protein>
    <recommendedName>
        <fullName evidence="4">DUF192 domain-containing protein</fullName>
    </recommendedName>
</protein>
<evidence type="ECO:0008006" key="4">
    <source>
        <dbReference type="Google" id="ProtNLM"/>
    </source>
</evidence>
<comment type="caution">
    <text evidence="2">The sequence shown here is derived from an EMBL/GenBank/DDBJ whole genome shotgun (WGS) entry which is preliminary data.</text>
</comment>
<keyword evidence="1" id="KW-1133">Transmembrane helix</keyword>
<evidence type="ECO:0000256" key="1">
    <source>
        <dbReference type="SAM" id="Phobius"/>
    </source>
</evidence>
<dbReference type="EMBL" id="LXQD01000343">
    <property type="protein sequence ID" value="RCJ19088.1"/>
    <property type="molecule type" value="Genomic_DNA"/>
</dbReference>
<feature type="transmembrane region" description="Helical" evidence="1">
    <location>
        <begin position="16"/>
        <end position="39"/>
    </location>
</feature>